<feature type="non-terminal residue" evidence="6">
    <location>
        <position position="302"/>
    </location>
</feature>
<dbReference type="SUPFAM" id="SSF48113">
    <property type="entry name" value="Heme-dependent peroxidases"/>
    <property type="match status" value="1"/>
</dbReference>
<dbReference type="GO" id="GO:0004601">
    <property type="term" value="F:peroxidase activity"/>
    <property type="evidence" value="ECO:0007669"/>
    <property type="project" value="UniProtKB-KW"/>
</dbReference>
<dbReference type="AlphaFoldDB" id="A0A5N5TC66"/>
<sequence>MNDQNSLKENLKGIPNSANKNLPGLQDILNENLPENSNNYGPGNEISLSQGSNSVSGESANSHQTLDQESMRVRDEIIHYLPELIKEGVRNAERILDLQKDKIAIVLESIPIKPFHNELRTKYCLNKKRKIVVTPRMTCDPNHPYRTITGMCNNLINPQLGASNTPFARFLTPDYGDGFNSLRGEGGQSNLPSPRLVSASLSTLSTLQNPSKDIHLTQMFKAWGQTIDHDCTFAPESDGKALEIIHGCCEDGRLANVVNTDECRPIIATGDPFYRQFGIECLRFTRSLPAAASNFGIHTHTH</sequence>
<evidence type="ECO:0000256" key="1">
    <source>
        <dbReference type="ARBA" id="ARBA00004613"/>
    </source>
</evidence>
<feature type="region of interest" description="Disordered" evidence="5">
    <location>
        <begin position="1"/>
        <end position="68"/>
    </location>
</feature>
<accession>A0A5N5TC66</accession>
<evidence type="ECO:0000313" key="6">
    <source>
        <dbReference type="EMBL" id="KAB7503847.1"/>
    </source>
</evidence>
<dbReference type="InterPro" id="IPR019791">
    <property type="entry name" value="Haem_peroxidase_animal"/>
</dbReference>
<evidence type="ECO:0000256" key="2">
    <source>
        <dbReference type="ARBA" id="ARBA00022525"/>
    </source>
</evidence>
<dbReference type="Proteomes" id="UP000326759">
    <property type="component" value="Unassembled WGS sequence"/>
</dbReference>
<evidence type="ECO:0000256" key="4">
    <source>
        <dbReference type="ARBA" id="ARBA00023180"/>
    </source>
</evidence>
<dbReference type="Pfam" id="PF03098">
    <property type="entry name" value="An_peroxidase"/>
    <property type="match status" value="1"/>
</dbReference>
<evidence type="ECO:0000256" key="3">
    <source>
        <dbReference type="ARBA" id="ARBA00022559"/>
    </source>
</evidence>
<evidence type="ECO:0008006" key="8">
    <source>
        <dbReference type="Google" id="ProtNLM"/>
    </source>
</evidence>
<keyword evidence="7" id="KW-1185">Reference proteome</keyword>
<evidence type="ECO:0000313" key="7">
    <source>
        <dbReference type="Proteomes" id="UP000326759"/>
    </source>
</evidence>
<keyword evidence="3" id="KW-0560">Oxidoreductase</keyword>
<dbReference type="GO" id="GO:0006979">
    <property type="term" value="P:response to oxidative stress"/>
    <property type="evidence" value="ECO:0007669"/>
    <property type="project" value="InterPro"/>
</dbReference>
<gene>
    <name evidence="6" type="ORF">Anas_09729</name>
</gene>
<dbReference type="PROSITE" id="PS50292">
    <property type="entry name" value="PEROXIDASE_3"/>
    <property type="match status" value="1"/>
</dbReference>
<proteinExistence type="predicted"/>
<protein>
    <recommendedName>
        <fullName evidence="8">Chorion peroxidase</fullName>
    </recommendedName>
</protein>
<dbReference type="GO" id="GO:0005576">
    <property type="term" value="C:extracellular region"/>
    <property type="evidence" value="ECO:0007669"/>
    <property type="project" value="UniProtKB-SubCell"/>
</dbReference>
<dbReference type="Gene3D" id="1.10.640.10">
    <property type="entry name" value="Haem peroxidase domain superfamily, animal type"/>
    <property type="match status" value="1"/>
</dbReference>
<dbReference type="InterPro" id="IPR037120">
    <property type="entry name" value="Haem_peroxidase_sf_animal"/>
</dbReference>
<comment type="subcellular location">
    <subcellularLocation>
        <location evidence="1">Secreted</location>
    </subcellularLocation>
</comment>
<evidence type="ECO:0000256" key="5">
    <source>
        <dbReference type="SAM" id="MobiDB-lite"/>
    </source>
</evidence>
<reference evidence="6 7" key="1">
    <citation type="journal article" date="2019" name="PLoS Biol.">
        <title>Sex chromosomes control vertical transmission of feminizing Wolbachia symbionts in an isopod.</title>
        <authorList>
            <person name="Becking T."/>
            <person name="Chebbi M.A."/>
            <person name="Giraud I."/>
            <person name="Moumen B."/>
            <person name="Laverre T."/>
            <person name="Caubet Y."/>
            <person name="Peccoud J."/>
            <person name="Gilbert C."/>
            <person name="Cordaux R."/>
        </authorList>
    </citation>
    <scope>NUCLEOTIDE SEQUENCE [LARGE SCALE GENOMIC DNA]</scope>
    <source>
        <strain evidence="6">ANa2</strain>
        <tissue evidence="6">Whole body excluding digestive tract and cuticle</tissue>
    </source>
</reference>
<dbReference type="EMBL" id="SEYY01004321">
    <property type="protein sequence ID" value="KAB7503847.1"/>
    <property type="molecule type" value="Genomic_DNA"/>
</dbReference>
<dbReference type="PANTHER" id="PTHR11475:SF4">
    <property type="entry name" value="CHORION PEROXIDASE"/>
    <property type="match status" value="1"/>
</dbReference>
<dbReference type="InterPro" id="IPR010255">
    <property type="entry name" value="Haem_peroxidase_sf"/>
</dbReference>
<keyword evidence="3" id="KW-0575">Peroxidase</keyword>
<dbReference type="PANTHER" id="PTHR11475">
    <property type="entry name" value="OXIDASE/PEROXIDASE"/>
    <property type="match status" value="1"/>
</dbReference>
<organism evidence="6 7">
    <name type="scientific">Armadillidium nasatum</name>
    <dbReference type="NCBI Taxonomy" id="96803"/>
    <lineage>
        <taxon>Eukaryota</taxon>
        <taxon>Metazoa</taxon>
        <taxon>Ecdysozoa</taxon>
        <taxon>Arthropoda</taxon>
        <taxon>Crustacea</taxon>
        <taxon>Multicrustacea</taxon>
        <taxon>Malacostraca</taxon>
        <taxon>Eumalacostraca</taxon>
        <taxon>Peracarida</taxon>
        <taxon>Isopoda</taxon>
        <taxon>Oniscidea</taxon>
        <taxon>Crinocheta</taxon>
        <taxon>Armadillidiidae</taxon>
        <taxon>Armadillidium</taxon>
    </lineage>
</organism>
<dbReference type="GO" id="GO:0020037">
    <property type="term" value="F:heme binding"/>
    <property type="evidence" value="ECO:0007669"/>
    <property type="project" value="InterPro"/>
</dbReference>
<dbReference type="OrthoDB" id="6380773at2759"/>
<keyword evidence="4" id="KW-0325">Glycoprotein</keyword>
<feature type="compositionally biased region" description="Polar residues" evidence="5">
    <location>
        <begin position="33"/>
        <end position="68"/>
    </location>
</feature>
<comment type="caution">
    <text evidence="6">The sequence shown here is derived from an EMBL/GenBank/DDBJ whole genome shotgun (WGS) entry which is preliminary data.</text>
</comment>
<keyword evidence="2" id="KW-0964">Secreted</keyword>
<name>A0A5N5TC66_9CRUS</name>